<evidence type="ECO:0000256" key="1">
    <source>
        <dbReference type="ARBA" id="ARBA00004127"/>
    </source>
</evidence>
<dbReference type="Pfam" id="PF02508">
    <property type="entry name" value="Rnf-Nqr"/>
    <property type="match status" value="1"/>
</dbReference>
<evidence type="ECO:0000256" key="2">
    <source>
        <dbReference type="ARBA" id="ARBA00022448"/>
    </source>
</evidence>
<feature type="transmembrane region" description="Helical" evidence="8">
    <location>
        <begin position="71"/>
        <end position="91"/>
    </location>
</feature>
<dbReference type="EMBL" id="DTDV01000005">
    <property type="protein sequence ID" value="HGK22942.1"/>
    <property type="molecule type" value="Genomic_DNA"/>
</dbReference>
<sequence>MKDFLKYVVNGIFKENPVLILMIGLCSVLAVSTSVQNAIGMGLAFSFVMIFSNIFVSLLRPITPNEIRIPVFIIVIGTFTTIVDLVISAYFPELYKALGIFIPLIVVNCIIIGRAEAFAYRHNVLESIADGIGISIGYIWAIVALGLIREFLGNGTILGKTLFSWFNPAKVFTMPPGAFWGIGLLIGLLKWFEKRMGRR</sequence>
<dbReference type="PANTHER" id="PTHR30586">
    <property type="entry name" value="ELECTRON TRANSPORT COMPLEX PROTEIN RNFE"/>
    <property type="match status" value="1"/>
</dbReference>
<dbReference type="EC" id="7.-.-.-" evidence="8"/>
<evidence type="ECO:0000256" key="7">
    <source>
        <dbReference type="ARBA" id="ARBA00023136"/>
    </source>
</evidence>
<name>A0A7C3PSN7_DICTH</name>
<dbReference type="OMA" id="RIEVFHT"/>
<dbReference type="InterPro" id="IPR010968">
    <property type="entry name" value="RnfE"/>
</dbReference>
<dbReference type="GO" id="GO:0022900">
    <property type="term" value="P:electron transport chain"/>
    <property type="evidence" value="ECO:0007669"/>
    <property type="project" value="UniProtKB-UniRule"/>
</dbReference>
<feature type="transmembrane region" description="Helical" evidence="8">
    <location>
        <begin position="132"/>
        <end position="152"/>
    </location>
</feature>
<feature type="transmembrane region" description="Helical" evidence="8">
    <location>
        <begin position="97"/>
        <end position="120"/>
    </location>
</feature>
<dbReference type="NCBIfam" id="TIGR01948">
    <property type="entry name" value="rnfE"/>
    <property type="match status" value="1"/>
</dbReference>
<dbReference type="PIRSF" id="PIRSF006102">
    <property type="entry name" value="NQR_DE"/>
    <property type="match status" value="1"/>
</dbReference>
<accession>A0A7C3PSN7</accession>
<dbReference type="GO" id="GO:0005886">
    <property type="term" value="C:plasma membrane"/>
    <property type="evidence" value="ECO:0007669"/>
    <property type="project" value="UniProtKB-SubCell"/>
</dbReference>
<evidence type="ECO:0000256" key="4">
    <source>
        <dbReference type="ARBA" id="ARBA00022967"/>
    </source>
</evidence>
<dbReference type="AlphaFoldDB" id="A0A7C3PSN7"/>
<comment type="similarity">
    <text evidence="8">Belongs to the NqrDE/RnfAE family.</text>
</comment>
<comment type="subunit">
    <text evidence="8">The complex is composed of six subunits: RnfA, RnfB, RnfC, RnfD, RnfE and RnfG.</text>
</comment>
<feature type="transmembrane region" description="Helical" evidence="8">
    <location>
        <begin position="38"/>
        <end position="59"/>
    </location>
</feature>
<keyword evidence="8" id="KW-1003">Cell membrane</keyword>
<keyword evidence="6 8" id="KW-1133">Transmembrane helix</keyword>
<keyword evidence="3 8" id="KW-0812">Transmembrane</keyword>
<organism evidence="9">
    <name type="scientific">Dictyoglomus thermophilum</name>
    <dbReference type="NCBI Taxonomy" id="14"/>
    <lineage>
        <taxon>Bacteria</taxon>
        <taxon>Pseudomonadati</taxon>
        <taxon>Dictyoglomota</taxon>
        <taxon>Dictyoglomia</taxon>
        <taxon>Dictyoglomales</taxon>
        <taxon>Dictyoglomaceae</taxon>
        <taxon>Dictyoglomus</taxon>
    </lineage>
</organism>
<feature type="transmembrane region" description="Helical" evidence="8">
    <location>
        <begin position="172"/>
        <end position="192"/>
    </location>
</feature>
<gene>
    <name evidence="8" type="primary">rnfE</name>
    <name evidence="9" type="ORF">ENU78_00595</name>
</gene>
<keyword evidence="5 8" id="KW-0249">Electron transport</keyword>
<reference evidence="9" key="1">
    <citation type="journal article" date="2020" name="mSystems">
        <title>Genome- and Community-Level Interaction Insights into Carbon Utilization and Element Cycling Functions of Hydrothermarchaeota in Hydrothermal Sediment.</title>
        <authorList>
            <person name="Zhou Z."/>
            <person name="Liu Y."/>
            <person name="Xu W."/>
            <person name="Pan J."/>
            <person name="Luo Z.H."/>
            <person name="Li M."/>
        </authorList>
    </citation>
    <scope>NUCLEOTIDE SEQUENCE [LARGE SCALE GENOMIC DNA]</scope>
    <source>
        <strain evidence="9">SpSt-70</strain>
    </source>
</reference>
<evidence type="ECO:0000256" key="8">
    <source>
        <dbReference type="HAMAP-Rule" id="MF_00478"/>
    </source>
</evidence>
<dbReference type="GO" id="GO:0012505">
    <property type="term" value="C:endomembrane system"/>
    <property type="evidence" value="ECO:0007669"/>
    <property type="project" value="UniProtKB-SubCell"/>
</dbReference>
<evidence type="ECO:0000256" key="5">
    <source>
        <dbReference type="ARBA" id="ARBA00022982"/>
    </source>
</evidence>
<dbReference type="RefSeq" id="WP_012548759.1">
    <property type="nucleotide sequence ID" value="NZ_VTFL01000005.1"/>
</dbReference>
<evidence type="ECO:0000256" key="6">
    <source>
        <dbReference type="ARBA" id="ARBA00022989"/>
    </source>
</evidence>
<protein>
    <recommendedName>
        <fullName evidence="8">Ion-translocating oxidoreductase complex subunit E</fullName>
        <ecNumber evidence="8">7.-.-.-</ecNumber>
    </recommendedName>
    <alternativeName>
        <fullName evidence="8">Rnf electron transport complex subunit E</fullName>
    </alternativeName>
</protein>
<comment type="caution">
    <text evidence="9">The sequence shown here is derived from an EMBL/GenBank/DDBJ whole genome shotgun (WGS) entry which is preliminary data.</text>
</comment>
<proteinExistence type="inferred from homology"/>
<keyword evidence="4 8" id="KW-1278">Translocase</keyword>
<evidence type="ECO:0000313" key="9">
    <source>
        <dbReference type="EMBL" id="HGK22942.1"/>
    </source>
</evidence>
<comment type="subcellular location">
    <subcellularLocation>
        <location evidence="8">Cell membrane</location>
        <topology evidence="8">Multi-pass membrane protein</topology>
    </subcellularLocation>
    <subcellularLocation>
        <location evidence="1">Endomembrane system</location>
        <topology evidence="1">Multi-pass membrane protein</topology>
    </subcellularLocation>
</comment>
<keyword evidence="7 8" id="KW-0472">Membrane</keyword>
<dbReference type="InterPro" id="IPR003667">
    <property type="entry name" value="NqrDE/RnfAE"/>
</dbReference>
<feature type="transmembrane region" description="Helical" evidence="8">
    <location>
        <begin position="12"/>
        <end position="32"/>
    </location>
</feature>
<dbReference type="PANTHER" id="PTHR30586:SF0">
    <property type="entry name" value="ION-TRANSLOCATING OXIDOREDUCTASE COMPLEX SUBUNIT E"/>
    <property type="match status" value="1"/>
</dbReference>
<evidence type="ECO:0000256" key="3">
    <source>
        <dbReference type="ARBA" id="ARBA00022692"/>
    </source>
</evidence>
<keyword evidence="2 8" id="KW-0813">Transport</keyword>
<dbReference type="NCBIfam" id="NF009070">
    <property type="entry name" value="PRK12405.1"/>
    <property type="match status" value="1"/>
</dbReference>
<comment type="function">
    <text evidence="8">Part of a membrane-bound complex that couples electron transfer with translocation of ions across the membrane.</text>
</comment>
<dbReference type="HAMAP" id="MF_00478">
    <property type="entry name" value="RsxE_RnfE"/>
    <property type="match status" value="1"/>
</dbReference>